<keyword evidence="2" id="KW-1003">Cell membrane</keyword>
<feature type="transmembrane region" description="Helical" evidence="6">
    <location>
        <begin position="44"/>
        <end position="63"/>
    </location>
</feature>
<keyword evidence="5 6" id="KW-0472">Membrane</keyword>
<evidence type="ECO:0000256" key="5">
    <source>
        <dbReference type="ARBA" id="ARBA00023136"/>
    </source>
</evidence>
<dbReference type="Pfam" id="PF01810">
    <property type="entry name" value="LysE"/>
    <property type="match status" value="1"/>
</dbReference>
<evidence type="ECO:0000256" key="3">
    <source>
        <dbReference type="ARBA" id="ARBA00022692"/>
    </source>
</evidence>
<keyword evidence="3 6" id="KW-0812">Transmembrane</keyword>
<organism evidence="7 8">
    <name type="scientific">Fodinicurvata halophila</name>
    <dbReference type="NCBI Taxonomy" id="1419723"/>
    <lineage>
        <taxon>Bacteria</taxon>
        <taxon>Pseudomonadati</taxon>
        <taxon>Pseudomonadota</taxon>
        <taxon>Alphaproteobacteria</taxon>
        <taxon>Rhodospirillales</taxon>
        <taxon>Rhodovibrionaceae</taxon>
        <taxon>Fodinicurvata</taxon>
    </lineage>
</organism>
<keyword evidence="8" id="KW-1185">Reference proteome</keyword>
<dbReference type="Proteomes" id="UP001595799">
    <property type="component" value="Unassembled WGS sequence"/>
</dbReference>
<dbReference type="EMBL" id="JBHSCW010000008">
    <property type="protein sequence ID" value="MFC4352710.1"/>
    <property type="molecule type" value="Genomic_DNA"/>
</dbReference>
<name>A0ABV8UP54_9PROT</name>
<proteinExistence type="predicted"/>
<evidence type="ECO:0000313" key="7">
    <source>
        <dbReference type="EMBL" id="MFC4352710.1"/>
    </source>
</evidence>
<evidence type="ECO:0000256" key="2">
    <source>
        <dbReference type="ARBA" id="ARBA00022475"/>
    </source>
</evidence>
<feature type="transmembrane region" description="Helical" evidence="6">
    <location>
        <begin position="143"/>
        <end position="168"/>
    </location>
</feature>
<dbReference type="PANTHER" id="PTHR30086">
    <property type="entry name" value="ARGININE EXPORTER PROTEIN ARGO"/>
    <property type="match status" value="1"/>
</dbReference>
<evidence type="ECO:0000256" key="4">
    <source>
        <dbReference type="ARBA" id="ARBA00022989"/>
    </source>
</evidence>
<dbReference type="PANTHER" id="PTHR30086:SF20">
    <property type="entry name" value="ARGININE EXPORTER PROTEIN ARGO-RELATED"/>
    <property type="match status" value="1"/>
</dbReference>
<accession>A0ABV8UP54</accession>
<evidence type="ECO:0000256" key="1">
    <source>
        <dbReference type="ARBA" id="ARBA00004651"/>
    </source>
</evidence>
<sequence length="200" mass="21263">MTDLTVLLPYIVFCIVMTGTPGPNNAMALAAGVKVGFWRSMPLVAGIAVGVAVQLIMIGLGLGAAFEAFPLLHDLLRVAGAAYLLWLAWKIAHSGPLRSDGDERPPLGFLGSAVFQWVNPKAWAITTSAVAAYVPTADFRLNILLAALVMVLVSVPCVSVWTAGGMVLRRFLFQPLYARIFNVTVALLLVATTISILLDG</sequence>
<feature type="transmembrane region" description="Helical" evidence="6">
    <location>
        <begin position="180"/>
        <end position="198"/>
    </location>
</feature>
<comment type="caution">
    <text evidence="7">The sequence shown here is derived from an EMBL/GenBank/DDBJ whole genome shotgun (WGS) entry which is preliminary data.</text>
</comment>
<evidence type="ECO:0000256" key="6">
    <source>
        <dbReference type="SAM" id="Phobius"/>
    </source>
</evidence>
<keyword evidence="4 6" id="KW-1133">Transmembrane helix</keyword>
<gene>
    <name evidence="7" type="ORF">ACFOW6_14255</name>
</gene>
<protein>
    <submittedName>
        <fullName evidence="7">LysE family translocator</fullName>
    </submittedName>
</protein>
<dbReference type="InterPro" id="IPR001123">
    <property type="entry name" value="LeuE-type"/>
</dbReference>
<evidence type="ECO:0000313" key="8">
    <source>
        <dbReference type="Proteomes" id="UP001595799"/>
    </source>
</evidence>
<dbReference type="RefSeq" id="WP_382423068.1">
    <property type="nucleotide sequence ID" value="NZ_JBHSCW010000008.1"/>
</dbReference>
<comment type="subcellular location">
    <subcellularLocation>
        <location evidence="1">Cell membrane</location>
        <topology evidence="1">Multi-pass membrane protein</topology>
    </subcellularLocation>
</comment>
<feature type="transmembrane region" description="Helical" evidence="6">
    <location>
        <begin position="75"/>
        <end position="92"/>
    </location>
</feature>
<reference evidence="8" key="1">
    <citation type="journal article" date="2019" name="Int. J. Syst. Evol. Microbiol.">
        <title>The Global Catalogue of Microorganisms (GCM) 10K type strain sequencing project: providing services to taxonomists for standard genome sequencing and annotation.</title>
        <authorList>
            <consortium name="The Broad Institute Genomics Platform"/>
            <consortium name="The Broad Institute Genome Sequencing Center for Infectious Disease"/>
            <person name="Wu L."/>
            <person name="Ma J."/>
        </authorList>
    </citation>
    <scope>NUCLEOTIDE SEQUENCE [LARGE SCALE GENOMIC DNA]</scope>
    <source>
        <strain evidence="8">CECT 8472</strain>
    </source>
</reference>